<protein>
    <submittedName>
        <fullName evidence="1">Uncharacterized protein</fullName>
    </submittedName>
</protein>
<gene>
    <name evidence="1" type="ORF">LX70_02151</name>
</gene>
<keyword evidence="2" id="KW-1185">Reference proteome</keyword>
<dbReference type="Proteomes" id="UP000238338">
    <property type="component" value="Unassembled WGS sequence"/>
</dbReference>
<reference evidence="1 2" key="1">
    <citation type="submission" date="2018-02" db="EMBL/GenBank/DDBJ databases">
        <title>Genomic Encyclopedia of Archaeal and Bacterial Type Strains, Phase II (KMG-II): from individual species to whole genera.</title>
        <authorList>
            <person name="Goeker M."/>
        </authorList>
    </citation>
    <scope>NUCLEOTIDE SEQUENCE [LARGE SCALE GENOMIC DNA]</scope>
    <source>
        <strain evidence="1 2">DSM 18921</strain>
    </source>
</reference>
<dbReference type="EMBL" id="PVEP01000004">
    <property type="protein sequence ID" value="PQV56579.1"/>
    <property type="molecule type" value="Genomic_DNA"/>
</dbReference>
<dbReference type="OrthoDB" id="7747909at2"/>
<name>A0A2S8S6Z5_9RHOB</name>
<evidence type="ECO:0000313" key="1">
    <source>
        <dbReference type="EMBL" id="PQV56579.1"/>
    </source>
</evidence>
<proteinExistence type="predicted"/>
<dbReference type="RefSeq" id="WP_105514759.1">
    <property type="nucleotide sequence ID" value="NZ_PVEP01000004.1"/>
</dbReference>
<comment type="caution">
    <text evidence="1">The sequence shown here is derived from an EMBL/GenBank/DDBJ whole genome shotgun (WGS) entry which is preliminary data.</text>
</comment>
<accession>A0A2S8S6Z5</accession>
<evidence type="ECO:0000313" key="2">
    <source>
        <dbReference type="Proteomes" id="UP000238338"/>
    </source>
</evidence>
<dbReference type="AlphaFoldDB" id="A0A2S8S6Z5"/>
<sequence length="92" mass="10375">MTALLDHRETADGYHGEIFRRGGFRVIVCKDGIQWILQRRKSDAGKRAGARWIALGYFLTRDGLARLWHRKTGASAPEIDALPDRITRGAGR</sequence>
<organism evidence="1 2">
    <name type="scientific">Albidovulum denitrificans</name>
    <dbReference type="NCBI Taxonomy" id="404881"/>
    <lineage>
        <taxon>Bacteria</taxon>
        <taxon>Pseudomonadati</taxon>
        <taxon>Pseudomonadota</taxon>
        <taxon>Alphaproteobacteria</taxon>
        <taxon>Rhodobacterales</taxon>
        <taxon>Paracoccaceae</taxon>
        <taxon>Albidovulum</taxon>
    </lineage>
</organism>